<reference evidence="12" key="1">
    <citation type="submission" date="2018-05" db="EMBL/GenBank/DDBJ databases">
        <authorList>
            <person name="Lanie J.A."/>
            <person name="Ng W.-L."/>
            <person name="Kazmierczak K.M."/>
            <person name="Andrzejewski T.M."/>
            <person name="Davidsen T.M."/>
            <person name="Wayne K.J."/>
            <person name="Tettelin H."/>
            <person name="Glass J.I."/>
            <person name="Rusch D."/>
            <person name="Podicherti R."/>
            <person name="Tsui H.-C.T."/>
            <person name="Winkler M.E."/>
        </authorList>
    </citation>
    <scope>NUCLEOTIDE SEQUENCE</scope>
</reference>
<dbReference type="GO" id="GO:0006814">
    <property type="term" value="P:sodium ion transport"/>
    <property type="evidence" value="ECO:0007669"/>
    <property type="project" value="UniProtKB-KW"/>
</dbReference>
<evidence type="ECO:0000256" key="2">
    <source>
        <dbReference type="ARBA" id="ARBA00006434"/>
    </source>
</evidence>
<dbReference type="PROSITE" id="PS50283">
    <property type="entry name" value="NA_SOLUT_SYMP_3"/>
    <property type="match status" value="1"/>
</dbReference>
<dbReference type="PANTHER" id="PTHR42985:SF40">
    <property type="entry name" value="LD47995P-RELATED"/>
    <property type="match status" value="1"/>
</dbReference>
<evidence type="ECO:0000256" key="8">
    <source>
        <dbReference type="ARBA" id="ARBA00023065"/>
    </source>
</evidence>
<organism evidence="12">
    <name type="scientific">marine metagenome</name>
    <dbReference type="NCBI Taxonomy" id="408172"/>
    <lineage>
        <taxon>unclassified sequences</taxon>
        <taxon>metagenomes</taxon>
        <taxon>ecological metagenomes</taxon>
    </lineage>
</organism>
<evidence type="ECO:0000256" key="6">
    <source>
        <dbReference type="ARBA" id="ARBA00022989"/>
    </source>
</evidence>
<keyword evidence="10" id="KW-0739">Sodium transport</keyword>
<protein>
    <recommendedName>
        <fullName evidence="13">Sodium:solute symporter</fullName>
    </recommendedName>
</protein>
<keyword evidence="8" id="KW-0406">Ion transport</keyword>
<dbReference type="GO" id="GO:0005886">
    <property type="term" value="C:plasma membrane"/>
    <property type="evidence" value="ECO:0007669"/>
    <property type="project" value="UniProtKB-SubCell"/>
</dbReference>
<feature type="non-terminal residue" evidence="12">
    <location>
        <position position="1"/>
    </location>
</feature>
<dbReference type="InterPro" id="IPR038377">
    <property type="entry name" value="Na/Glc_symporter_sf"/>
</dbReference>
<feature type="transmembrane region" description="Helical" evidence="11">
    <location>
        <begin position="225"/>
        <end position="243"/>
    </location>
</feature>
<gene>
    <name evidence="12" type="ORF">METZ01_LOCUS348831</name>
</gene>
<sequence length="322" mass="34951">VLAIYLLLLVGIGWHLSRRGKTTGDYFLAGGRIPWWAAGLSVFATGLSSLTFTGIPALAFKTDFAYYVGVLTIPLVAPLIVFFFMPAFRRAKITTVYEYLEKRFNLAVRLFASVSFILFQLGRMTIVLYLPALALEAVTGVDIYTCVVLMVILATAYTYLGGIEAVIWTDVLQAVVLVGGAIIAIFVIADSVEGGFGGIYSEALAAGKLATADFDWGPESFAREVFWVILLGGIFQQIATYGSDQAVVQRYLTTSDEKSAAKGIWANAFLAIPIPALLFFVGAGLFVYYQQHPADLSPELKNDQIFPLFIVQALPPGITGLL</sequence>
<evidence type="ECO:0000256" key="1">
    <source>
        <dbReference type="ARBA" id="ARBA00004651"/>
    </source>
</evidence>
<keyword evidence="5 11" id="KW-0812">Transmembrane</keyword>
<dbReference type="NCBIfam" id="TIGR00813">
    <property type="entry name" value="sss"/>
    <property type="match status" value="1"/>
</dbReference>
<evidence type="ECO:0000256" key="7">
    <source>
        <dbReference type="ARBA" id="ARBA00023053"/>
    </source>
</evidence>
<keyword evidence="3" id="KW-0813">Transport</keyword>
<evidence type="ECO:0008006" key="13">
    <source>
        <dbReference type="Google" id="ProtNLM"/>
    </source>
</evidence>
<feature type="transmembrane region" description="Helical" evidence="11">
    <location>
        <begin position="264"/>
        <end position="289"/>
    </location>
</feature>
<comment type="similarity">
    <text evidence="2">Belongs to the sodium:solute symporter (SSF) (TC 2.A.21) family.</text>
</comment>
<accession>A0A382RFN2</accession>
<evidence type="ECO:0000313" key="12">
    <source>
        <dbReference type="EMBL" id="SVC95977.1"/>
    </source>
</evidence>
<comment type="subcellular location">
    <subcellularLocation>
        <location evidence="1">Cell membrane</location>
        <topology evidence="1">Multi-pass membrane protein</topology>
    </subcellularLocation>
</comment>
<keyword evidence="4" id="KW-1003">Cell membrane</keyword>
<dbReference type="EMBL" id="UINC01121082">
    <property type="protein sequence ID" value="SVC95977.1"/>
    <property type="molecule type" value="Genomic_DNA"/>
</dbReference>
<dbReference type="InterPro" id="IPR001734">
    <property type="entry name" value="Na/solute_symporter"/>
</dbReference>
<dbReference type="PANTHER" id="PTHR42985">
    <property type="entry name" value="SODIUM-COUPLED MONOCARBOXYLATE TRANSPORTER"/>
    <property type="match status" value="1"/>
</dbReference>
<keyword evidence="7" id="KW-0915">Sodium</keyword>
<name>A0A382RFN2_9ZZZZ</name>
<dbReference type="Gene3D" id="1.20.1730.10">
    <property type="entry name" value="Sodium/glucose cotransporter"/>
    <property type="match status" value="1"/>
</dbReference>
<evidence type="ECO:0000256" key="11">
    <source>
        <dbReference type="SAM" id="Phobius"/>
    </source>
</evidence>
<evidence type="ECO:0000256" key="9">
    <source>
        <dbReference type="ARBA" id="ARBA00023136"/>
    </source>
</evidence>
<feature type="transmembrane region" description="Helical" evidence="11">
    <location>
        <begin position="35"/>
        <end position="58"/>
    </location>
</feature>
<feature type="transmembrane region" description="Helical" evidence="11">
    <location>
        <begin position="141"/>
        <end position="160"/>
    </location>
</feature>
<feature type="transmembrane region" description="Helical" evidence="11">
    <location>
        <begin position="106"/>
        <end position="129"/>
    </location>
</feature>
<keyword evidence="6 11" id="KW-1133">Transmembrane helix</keyword>
<keyword evidence="9 11" id="KW-0472">Membrane</keyword>
<dbReference type="InterPro" id="IPR051163">
    <property type="entry name" value="Sodium:Solute_Symporter_SSF"/>
</dbReference>
<dbReference type="GO" id="GO:0015293">
    <property type="term" value="F:symporter activity"/>
    <property type="evidence" value="ECO:0007669"/>
    <property type="project" value="TreeGrafter"/>
</dbReference>
<evidence type="ECO:0000256" key="4">
    <source>
        <dbReference type="ARBA" id="ARBA00022475"/>
    </source>
</evidence>
<dbReference type="AlphaFoldDB" id="A0A382RFN2"/>
<evidence type="ECO:0000256" key="5">
    <source>
        <dbReference type="ARBA" id="ARBA00022692"/>
    </source>
</evidence>
<evidence type="ECO:0000256" key="3">
    <source>
        <dbReference type="ARBA" id="ARBA00022448"/>
    </source>
</evidence>
<proteinExistence type="inferred from homology"/>
<feature type="transmembrane region" description="Helical" evidence="11">
    <location>
        <begin position="167"/>
        <end position="189"/>
    </location>
</feature>
<feature type="non-terminal residue" evidence="12">
    <location>
        <position position="322"/>
    </location>
</feature>
<evidence type="ECO:0000256" key="10">
    <source>
        <dbReference type="ARBA" id="ARBA00023201"/>
    </source>
</evidence>
<dbReference type="Pfam" id="PF00474">
    <property type="entry name" value="SSF"/>
    <property type="match status" value="1"/>
</dbReference>
<feature type="transmembrane region" description="Helical" evidence="11">
    <location>
        <begin position="64"/>
        <end position="85"/>
    </location>
</feature>